<feature type="domain" description="F-box" evidence="2">
    <location>
        <begin position="41"/>
        <end position="82"/>
    </location>
</feature>
<dbReference type="Gene3D" id="2.130.10.10">
    <property type="entry name" value="YVTN repeat-like/Quinoprotein amine dehydrogenase"/>
    <property type="match status" value="1"/>
</dbReference>
<keyword evidence="4" id="KW-1185">Reference proteome</keyword>
<dbReference type="SUPFAM" id="SSF50978">
    <property type="entry name" value="WD40 repeat-like"/>
    <property type="match status" value="1"/>
</dbReference>
<name>A0A9P5TAP3_9AGAM</name>
<feature type="region of interest" description="Disordered" evidence="1">
    <location>
        <begin position="1"/>
        <end position="25"/>
    </location>
</feature>
<dbReference type="InterPro" id="IPR001810">
    <property type="entry name" value="F-box_dom"/>
</dbReference>
<evidence type="ECO:0000256" key="1">
    <source>
        <dbReference type="SAM" id="MobiDB-lite"/>
    </source>
</evidence>
<evidence type="ECO:0000313" key="3">
    <source>
        <dbReference type="EMBL" id="KAF8482616.1"/>
    </source>
</evidence>
<gene>
    <name evidence="3" type="ORF">DFH94DRAFT_728468</name>
</gene>
<protein>
    <recommendedName>
        <fullName evidence="2">F-box domain-containing protein</fullName>
    </recommendedName>
</protein>
<dbReference type="Pfam" id="PF25499">
    <property type="entry name" value="Beta-prop_pof12"/>
    <property type="match status" value="1"/>
</dbReference>
<dbReference type="Proteomes" id="UP000759537">
    <property type="component" value="Unassembled WGS sequence"/>
</dbReference>
<proteinExistence type="predicted"/>
<dbReference type="AlphaFoldDB" id="A0A9P5TAP3"/>
<accession>A0A9P5TAP3</accession>
<dbReference type="InterPro" id="IPR015943">
    <property type="entry name" value="WD40/YVTN_repeat-like_dom_sf"/>
</dbReference>
<reference evidence="3" key="2">
    <citation type="journal article" date="2020" name="Nat. Commun.">
        <title>Large-scale genome sequencing of mycorrhizal fungi provides insights into the early evolution of symbiotic traits.</title>
        <authorList>
            <person name="Miyauchi S."/>
            <person name="Kiss E."/>
            <person name="Kuo A."/>
            <person name="Drula E."/>
            <person name="Kohler A."/>
            <person name="Sanchez-Garcia M."/>
            <person name="Morin E."/>
            <person name="Andreopoulos B."/>
            <person name="Barry K.W."/>
            <person name="Bonito G."/>
            <person name="Buee M."/>
            <person name="Carver A."/>
            <person name="Chen C."/>
            <person name="Cichocki N."/>
            <person name="Clum A."/>
            <person name="Culley D."/>
            <person name="Crous P.W."/>
            <person name="Fauchery L."/>
            <person name="Girlanda M."/>
            <person name="Hayes R.D."/>
            <person name="Keri Z."/>
            <person name="LaButti K."/>
            <person name="Lipzen A."/>
            <person name="Lombard V."/>
            <person name="Magnuson J."/>
            <person name="Maillard F."/>
            <person name="Murat C."/>
            <person name="Nolan M."/>
            <person name="Ohm R.A."/>
            <person name="Pangilinan J."/>
            <person name="Pereira M.F."/>
            <person name="Perotto S."/>
            <person name="Peter M."/>
            <person name="Pfister S."/>
            <person name="Riley R."/>
            <person name="Sitrit Y."/>
            <person name="Stielow J.B."/>
            <person name="Szollosi G."/>
            <person name="Zifcakova L."/>
            <person name="Stursova M."/>
            <person name="Spatafora J.W."/>
            <person name="Tedersoo L."/>
            <person name="Vaario L.M."/>
            <person name="Yamada A."/>
            <person name="Yan M."/>
            <person name="Wang P."/>
            <person name="Xu J."/>
            <person name="Bruns T."/>
            <person name="Baldrian P."/>
            <person name="Vilgalys R."/>
            <person name="Dunand C."/>
            <person name="Henrissat B."/>
            <person name="Grigoriev I.V."/>
            <person name="Hibbett D."/>
            <person name="Nagy L.G."/>
            <person name="Martin F.M."/>
        </authorList>
    </citation>
    <scope>NUCLEOTIDE SEQUENCE</scope>
    <source>
        <strain evidence="3">Prilba</strain>
    </source>
</reference>
<dbReference type="Pfam" id="PF12937">
    <property type="entry name" value="F-box-like"/>
    <property type="match status" value="1"/>
</dbReference>
<dbReference type="InterPro" id="IPR036322">
    <property type="entry name" value="WD40_repeat_dom_sf"/>
</dbReference>
<reference evidence="3" key="1">
    <citation type="submission" date="2019-10" db="EMBL/GenBank/DDBJ databases">
        <authorList>
            <consortium name="DOE Joint Genome Institute"/>
            <person name="Kuo A."/>
            <person name="Miyauchi S."/>
            <person name="Kiss E."/>
            <person name="Drula E."/>
            <person name="Kohler A."/>
            <person name="Sanchez-Garcia M."/>
            <person name="Andreopoulos B."/>
            <person name="Barry K.W."/>
            <person name="Bonito G."/>
            <person name="Buee M."/>
            <person name="Carver A."/>
            <person name="Chen C."/>
            <person name="Cichocki N."/>
            <person name="Clum A."/>
            <person name="Culley D."/>
            <person name="Crous P.W."/>
            <person name="Fauchery L."/>
            <person name="Girlanda M."/>
            <person name="Hayes R."/>
            <person name="Keri Z."/>
            <person name="LaButti K."/>
            <person name="Lipzen A."/>
            <person name="Lombard V."/>
            <person name="Magnuson J."/>
            <person name="Maillard F."/>
            <person name="Morin E."/>
            <person name="Murat C."/>
            <person name="Nolan M."/>
            <person name="Ohm R."/>
            <person name="Pangilinan J."/>
            <person name="Pereira M."/>
            <person name="Perotto S."/>
            <person name="Peter M."/>
            <person name="Riley R."/>
            <person name="Sitrit Y."/>
            <person name="Stielow B."/>
            <person name="Szollosi G."/>
            <person name="Zifcakova L."/>
            <person name="Stursova M."/>
            <person name="Spatafora J.W."/>
            <person name="Tedersoo L."/>
            <person name="Vaario L.-M."/>
            <person name="Yamada A."/>
            <person name="Yan M."/>
            <person name="Wang P."/>
            <person name="Xu J."/>
            <person name="Bruns T."/>
            <person name="Baldrian P."/>
            <person name="Vilgalys R."/>
            <person name="Henrissat B."/>
            <person name="Grigoriev I.V."/>
            <person name="Hibbett D."/>
            <person name="Nagy L.G."/>
            <person name="Martin F.M."/>
        </authorList>
    </citation>
    <scope>NUCLEOTIDE SEQUENCE</scope>
    <source>
        <strain evidence="3">Prilba</strain>
    </source>
</reference>
<sequence length="548" mass="59838">MAKRSLSPAHLPPAKRSHLSTPPASISIPPARPSCFESLYDELILHIFIFLSYTDLCVAQSINRNWARLSLDNQLWKILYLREFGRLRLRGSRGFVGRRDGRETKNLPSRVAAGETQDWKRMFRISTNWRSGRCHASTLDDMSTFLHSSICQSPARQVGTSGQEQGHKVPRITLAGKYTVIFSPELSHSPSILVLSTSGSKHVIHVAPIHTQHPVRVTALAVDQSSRTSAGLHIAACVSNGDIYVHELHSHPRKHYYAPPFRSPRTAPIILVAYCHPVLVTLSESFTLSVYDVTHEAIQVVHVLTSFTSFPPSSLVLTMPEFQTYKLVLTYASPVYPAHWSVGVTEVILSNAALHSPTSPFTSPTRPPSLLLSTRSTRAFDIPAGWIDEAKLRVVREQWGRKVGSVAGTQTDGRWVVLAPAVQGEAHPPGGFTPASLPLQLYRLSSPPLRAGAGAAPKLTFVRSLLGQKGPVSALALADGRCVSLGVDGKVWVWDLENGWGTEVGSSTGSSESGEDHLSTLRGTIAFDERRIITAGAAGDVMVRDFDV</sequence>
<evidence type="ECO:0000259" key="2">
    <source>
        <dbReference type="Pfam" id="PF12937"/>
    </source>
</evidence>
<dbReference type="Gene3D" id="1.20.1280.50">
    <property type="match status" value="1"/>
</dbReference>
<dbReference type="InterPro" id="IPR036047">
    <property type="entry name" value="F-box-like_dom_sf"/>
</dbReference>
<evidence type="ECO:0000313" key="4">
    <source>
        <dbReference type="Proteomes" id="UP000759537"/>
    </source>
</evidence>
<dbReference type="SUPFAM" id="SSF81383">
    <property type="entry name" value="F-box domain"/>
    <property type="match status" value="1"/>
</dbReference>
<comment type="caution">
    <text evidence="3">The sequence shown here is derived from an EMBL/GenBank/DDBJ whole genome shotgun (WGS) entry which is preliminary data.</text>
</comment>
<dbReference type="EMBL" id="WHVB01000005">
    <property type="protein sequence ID" value="KAF8482616.1"/>
    <property type="molecule type" value="Genomic_DNA"/>
</dbReference>
<dbReference type="OrthoDB" id="3219396at2759"/>
<organism evidence="3 4">
    <name type="scientific">Russula ochroleuca</name>
    <dbReference type="NCBI Taxonomy" id="152965"/>
    <lineage>
        <taxon>Eukaryota</taxon>
        <taxon>Fungi</taxon>
        <taxon>Dikarya</taxon>
        <taxon>Basidiomycota</taxon>
        <taxon>Agaricomycotina</taxon>
        <taxon>Agaricomycetes</taxon>
        <taxon>Russulales</taxon>
        <taxon>Russulaceae</taxon>
        <taxon>Russula</taxon>
    </lineage>
</organism>